<evidence type="ECO:0000256" key="3">
    <source>
        <dbReference type="ARBA" id="ARBA00022525"/>
    </source>
</evidence>
<sequence length="72" mass="7871">MKDKNTSKAKGITNNRDNGNIPNNSNSDKKETTYKELPNTGASTTNSATMGIWMVIAGTVLALVRKFIKIQK</sequence>
<keyword evidence="9" id="KW-0378">Hydrolase</keyword>
<dbReference type="GO" id="GO:0016787">
    <property type="term" value="F:hydrolase activity"/>
    <property type="evidence" value="ECO:0007669"/>
    <property type="project" value="UniProtKB-KW"/>
</dbReference>
<dbReference type="AlphaFoldDB" id="A0A0G8BZE8"/>
<evidence type="ECO:0000256" key="5">
    <source>
        <dbReference type="ARBA" id="ARBA00023088"/>
    </source>
</evidence>
<evidence type="ECO:0000259" key="8">
    <source>
        <dbReference type="Pfam" id="PF00746"/>
    </source>
</evidence>
<evidence type="ECO:0000313" key="9">
    <source>
        <dbReference type="EMBL" id="KKZ92962.1"/>
    </source>
</evidence>
<comment type="caution">
    <text evidence="9">The sequence shown here is derived from an EMBL/GenBank/DDBJ whole genome shotgun (WGS) entry which is preliminary data.</text>
</comment>
<keyword evidence="3" id="KW-0964">Secreted</keyword>
<keyword evidence="7" id="KW-0812">Transmembrane</keyword>
<protein>
    <submittedName>
        <fullName evidence="9">Bacillolysin</fullName>
        <ecNumber evidence="9">3.4.24.28</ecNumber>
    </submittedName>
</protein>
<dbReference type="Pfam" id="PF00746">
    <property type="entry name" value="Gram_pos_anchor"/>
    <property type="match status" value="1"/>
</dbReference>
<dbReference type="InterPro" id="IPR019931">
    <property type="entry name" value="LPXTG_anchor"/>
</dbReference>
<accession>A0A0G8BZE8</accession>
<keyword evidence="2" id="KW-0134">Cell wall</keyword>
<evidence type="ECO:0000256" key="6">
    <source>
        <dbReference type="SAM" id="MobiDB-lite"/>
    </source>
</evidence>
<dbReference type="EMBL" id="LCYN01000031">
    <property type="protein sequence ID" value="KKZ92962.1"/>
    <property type="molecule type" value="Genomic_DNA"/>
</dbReference>
<feature type="transmembrane region" description="Helical" evidence="7">
    <location>
        <begin position="50"/>
        <end position="68"/>
    </location>
</feature>
<dbReference type="Proteomes" id="UP000035350">
    <property type="component" value="Unassembled WGS sequence"/>
</dbReference>
<reference evidence="9 10" key="1">
    <citation type="journal article" date="2015" name="Genome Announc.">
        <title>Next-Generation Whole-Genome Sequencing of Eight Strains of Bacillus cereus, Isolated from Food.</title>
        <authorList>
            <person name="Krawczyk A.O."/>
            <person name="de Jong A."/>
            <person name="Eijlander R.T."/>
            <person name="Berendsen E.M."/>
            <person name="Holsappel S."/>
            <person name="Wells-Bennik M.H."/>
            <person name="Kuipers O.P."/>
        </authorList>
    </citation>
    <scope>NUCLEOTIDE SEQUENCE [LARGE SCALE GENOMIC DNA]</scope>
    <source>
        <strain evidence="9 10">B4147</strain>
    </source>
</reference>
<proteinExistence type="predicted"/>
<organism evidence="9 10">
    <name type="scientific">Bacillus wiedmannii</name>
    <dbReference type="NCBI Taxonomy" id="1890302"/>
    <lineage>
        <taxon>Bacteria</taxon>
        <taxon>Bacillati</taxon>
        <taxon>Bacillota</taxon>
        <taxon>Bacilli</taxon>
        <taxon>Bacillales</taxon>
        <taxon>Bacillaceae</taxon>
        <taxon>Bacillus</taxon>
        <taxon>Bacillus cereus group</taxon>
    </lineage>
</organism>
<comment type="subcellular location">
    <subcellularLocation>
        <location evidence="1">Secreted</location>
        <location evidence="1">Cell wall</location>
        <topology evidence="1">Peptidoglycan-anchor</topology>
    </subcellularLocation>
</comment>
<keyword evidence="7" id="KW-0472">Membrane</keyword>
<evidence type="ECO:0000256" key="7">
    <source>
        <dbReference type="SAM" id="Phobius"/>
    </source>
</evidence>
<keyword evidence="7" id="KW-1133">Transmembrane helix</keyword>
<feature type="compositionally biased region" description="Polar residues" evidence="6">
    <location>
        <begin position="12"/>
        <end position="26"/>
    </location>
</feature>
<keyword evidence="5" id="KW-0572">Peptidoglycan-anchor</keyword>
<evidence type="ECO:0000256" key="1">
    <source>
        <dbReference type="ARBA" id="ARBA00004168"/>
    </source>
</evidence>
<keyword evidence="4" id="KW-0732">Signal</keyword>
<feature type="region of interest" description="Disordered" evidence="6">
    <location>
        <begin position="1"/>
        <end position="44"/>
    </location>
</feature>
<reference evidence="10" key="2">
    <citation type="submission" date="2015-04" db="EMBL/GenBank/DDBJ databases">
        <title>Draft Genome Sequences of Eight Spore-Forming Food Isolates of Bacillus cereus Genome sequencing.</title>
        <authorList>
            <person name="Krawcyk A.O."/>
            <person name="de Jong A."/>
            <person name="Eijlander R.T."/>
            <person name="Berendsen E.M."/>
            <person name="Holsappel S."/>
            <person name="Wells-Bennik M."/>
            <person name="Kuipers O.P."/>
        </authorList>
    </citation>
    <scope>NUCLEOTIDE SEQUENCE [LARGE SCALE GENOMIC DNA]</scope>
    <source>
        <strain evidence="10">B4147</strain>
    </source>
</reference>
<feature type="domain" description="Gram-positive cocci surface proteins LPxTG" evidence="8">
    <location>
        <begin position="35"/>
        <end position="66"/>
    </location>
</feature>
<evidence type="ECO:0000256" key="2">
    <source>
        <dbReference type="ARBA" id="ARBA00022512"/>
    </source>
</evidence>
<evidence type="ECO:0000256" key="4">
    <source>
        <dbReference type="ARBA" id="ARBA00022729"/>
    </source>
</evidence>
<dbReference type="PATRIC" id="fig|1396.433.peg.4924"/>
<name>A0A0G8BZE8_9BACI</name>
<dbReference type="NCBIfam" id="TIGR01167">
    <property type="entry name" value="LPXTG_anchor"/>
    <property type="match status" value="1"/>
</dbReference>
<evidence type="ECO:0000313" key="10">
    <source>
        <dbReference type="Proteomes" id="UP000035350"/>
    </source>
</evidence>
<gene>
    <name evidence="9" type="ORF">B4147_2198</name>
</gene>
<dbReference type="EC" id="3.4.24.28" evidence="9"/>